<keyword evidence="3" id="KW-0472">Membrane</keyword>
<feature type="compositionally biased region" description="Basic and acidic residues" evidence="2">
    <location>
        <begin position="48"/>
        <end position="64"/>
    </location>
</feature>
<comment type="caution">
    <text evidence="4">The sequence shown here is derived from an EMBL/GenBank/DDBJ whole genome shotgun (WGS) entry which is preliminary data.</text>
</comment>
<dbReference type="AlphaFoldDB" id="A0A1Z5JXR0"/>
<feature type="coiled-coil region" evidence="1">
    <location>
        <begin position="752"/>
        <end position="804"/>
    </location>
</feature>
<gene>
    <name evidence="4" type="ORF">FisN_26Hh094</name>
</gene>
<name>A0A1Z5JXR0_FISSO</name>
<keyword evidence="5" id="KW-1185">Reference proteome</keyword>
<feature type="region of interest" description="Disordered" evidence="2">
    <location>
        <begin position="128"/>
        <end position="152"/>
    </location>
</feature>
<evidence type="ECO:0000256" key="1">
    <source>
        <dbReference type="SAM" id="Coils"/>
    </source>
</evidence>
<reference evidence="4 5" key="1">
    <citation type="journal article" date="2015" name="Plant Cell">
        <title>Oil accumulation by the oleaginous diatom Fistulifera solaris as revealed by the genome and transcriptome.</title>
        <authorList>
            <person name="Tanaka T."/>
            <person name="Maeda Y."/>
            <person name="Veluchamy A."/>
            <person name="Tanaka M."/>
            <person name="Abida H."/>
            <person name="Marechal E."/>
            <person name="Bowler C."/>
            <person name="Muto M."/>
            <person name="Sunaga Y."/>
            <person name="Tanaka M."/>
            <person name="Yoshino T."/>
            <person name="Taniguchi T."/>
            <person name="Fukuda Y."/>
            <person name="Nemoto M."/>
            <person name="Matsumoto M."/>
            <person name="Wong P.S."/>
            <person name="Aburatani S."/>
            <person name="Fujibuchi W."/>
        </authorList>
    </citation>
    <scope>NUCLEOTIDE SEQUENCE [LARGE SCALE GENOMIC DNA]</scope>
    <source>
        <strain evidence="4 5">JPCC DA0580</strain>
    </source>
</reference>
<feature type="coiled-coil region" evidence="1">
    <location>
        <begin position="631"/>
        <end position="658"/>
    </location>
</feature>
<dbReference type="OrthoDB" id="10254663at2759"/>
<evidence type="ECO:0000256" key="3">
    <source>
        <dbReference type="SAM" id="Phobius"/>
    </source>
</evidence>
<proteinExistence type="predicted"/>
<evidence type="ECO:0000313" key="5">
    <source>
        <dbReference type="Proteomes" id="UP000198406"/>
    </source>
</evidence>
<dbReference type="EMBL" id="BDSP01000132">
    <property type="protein sequence ID" value="GAX18794.1"/>
    <property type="molecule type" value="Genomic_DNA"/>
</dbReference>
<accession>A0A1Z5JXR0</accession>
<evidence type="ECO:0000313" key="4">
    <source>
        <dbReference type="EMBL" id="GAX18794.1"/>
    </source>
</evidence>
<protein>
    <submittedName>
        <fullName evidence="4">Uncharacterized protein</fullName>
    </submittedName>
</protein>
<dbReference type="InParanoid" id="A0A1Z5JXR0"/>
<sequence>MTVEMESRDANKNSPAGSSNLETSYSSDGSPSSRRAVRFENVQEESESVVRREKGFSPTETDHHAAYLKTLRELSTEKQKRRRKEKNMLKLAQELGNRTEQVAESEKQIKALKLEIDLLKNKLFEATNEKSEERDETGNADCNERQSTQTELSRLEKELHEKTKELTILQHDLAERSKSLEMQQSELSKKTEALRVTEAELVRERGEVVKLRQHLEELKGECANHAQERSDAMSKMKLLETDLTEKKDLLMNQSAWVESTNEVSLQTAKAEIETLNLTQASLMKSEETITSHNVLLNSLNVQAAQQDEIIADMQVNLKKERAEVERLSKQSIELEDEKASLRHDLDEATNDLMFLKANLLVKERLLQDMREELRLKESEFTATAQTSRESLRVLQEQCQSKDARLDAAMAELAHERSAFKTVEKQRLLLEDECKALRIAKDLSVQQNDKLKDELQALKALAMVEELSENRFLVRSILDDQTSECVNESVVNSSGQEPEETPTVEDAARFELLEASRQRLLDDCNLIRLSLTKLEDEVKGLLLEFDSDKKLLAGLESSIKAQHREATLVREELMGCKIEVQLPAVNGKHRDNGLVGTERLIATLDKIVSGKLANVGALSQTIELVSGLKHMVEGLQHDMKDRENKVTEMENELELLASKDAVVPEGNSLKVVACNADLEPIILKEEVRQSLLSAFASFNSVMATLSEPSSANLTRAVDKLQATCSDINSQIFLRLESKVALALKMKVARDKAMQALRQNNKNMEETAMNMKTNLATINQEHRKKIEELKIKIDQETQLKHDAKREHDAALRSVESKYASTVKNLGKKSDELLTDFEFHMHGRIDKLESKLDKKTARIRTLQRLLTHKIHVHRPESHTPWLFRFSILLLICALPIFVLFGTDDRQWFCALLPPWEHDQSNKVQPWQQWWSSFNKAPTPSSHPWWKWESNAHLDWIEAKICRSHND</sequence>
<keyword evidence="3" id="KW-1133">Transmembrane helix</keyword>
<dbReference type="Proteomes" id="UP000198406">
    <property type="component" value="Unassembled WGS sequence"/>
</dbReference>
<keyword evidence="1" id="KW-0175">Coiled coil</keyword>
<feature type="compositionally biased region" description="Basic and acidic residues" evidence="2">
    <location>
        <begin position="1"/>
        <end position="11"/>
    </location>
</feature>
<feature type="compositionally biased region" description="Basic and acidic residues" evidence="2">
    <location>
        <begin position="128"/>
        <end position="137"/>
    </location>
</feature>
<feature type="compositionally biased region" description="Low complexity" evidence="2">
    <location>
        <begin position="24"/>
        <end position="33"/>
    </location>
</feature>
<feature type="transmembrane region" description="Helical" evidence="3">
    <location>
        <begin position="878"/>
        <end position="897"/>
    </location>
</feature>
<feature type="compositionally biased region" description="Polar residues" evidence="2">
    <location>
        <begin position="12"/>
        <end position="23"/>
    </location>
</feature>
<feature type="region of interest" description="Disordered" evidence="2">
    <location>
        <begin position="1"/>
        <end position="64"/>
    </location>
</feature>
<keyword evidence="3" id="KW-0812">Transmembrane</keyword>
<organism evidence="4 5">
    <name type="scientific">Fistulifera solaris</name>
    <name type="common">Oleaginous diatom</name>
    <dbReference type="NCBI Taxonomy" id="1519565"/>
    <lineage>
        <taxon>Eukaryota</taxon>
        <taxon>Sar</taxon>
        <taxon>Stramenopiles</taxon>
        <taxon>Ochrophyta</taxon>
        <taxon>Bacillariophyta</taxon>
        <taxon>Bacillariophyceae</taxon>
        <taxon>Bacillariophycidae</taxon>
        <taxon>Naviculales</taxon>
        <taxon>Naviculaceae</taxon>
        <taxon>Fistulifera</taxon>
    </lineage>
</organism>
<evidence type="ECO:0000256" key="2">
    <source>
        <dbReference type="SAM" id="MobiDB-lite"/>
    </source>
</evidence>
<feature type="coiled-coil region" evidence="1">
    <location>
        <begin position="310"/>
        <end position="411"/>
    </location>
</feature>